<dbReference type="Pfam" id="PF08459">
    <property type="entry name" value="UvrC_RNaseH_dom"/>
    <property type="match status" value="1"/>
</dbReference>
<protein>
    <recommendedName>
        <fullName evidence="7">UvrABC system protein C</fullName>
        <shortName evidence="7">Protein UvrC</shortName>
    </recommendedName>
    <alternativeName>
        <fullName evidence="7">Excinuclease ABC subunit C</fullName>
    </alternativeName>
</protein>
<feature type="domain" description="UVR" evidence="8">
    <location>
        <begin position="204"/>
        <end position="239"/>
    </location>
</feature>
<proteinExistence type="inferred from homology"/>
<dbReference type="NCBIfam" id="NF001824">
    <property type="entry name" value="PRK00558.1-5"/>
    <property type="match status" value="1"/>
</dbReference>
<sequence length="614" mass="71119">MFVIEEELKKLPAKPGVYLMHDEKDEIIYVGKAISLKNRVRQYFQSSRNKGVKIEQMVTHIRRFEYIVTDSELEALVLECNLIKEYRPKYNTMLVDDKTYPFIKVTVQEPFPRIMMVRRQAKDKAKYFGPFTSSQAVKDIIDMVRKLYRLRSCGRTLPRDIGKERPCLYYHIKQCDAPCQGYISSDQYRESIDEVVKFLSGHYDGILKELEEKMLEASEQMEFEKAIEYRELISSVKKISEKQKITDAGRPGEDRDVLAVAREEGDAVVQVFFIRGGRLIGRDHFYLRTDPDETKAEILASFIKQFYAGTPYIPRELLLPYELAEADLLTEWMTKRRGHKVTFTVPKKGEKEKLCELAQKNAAMVLAKDKERLIREAGRTTGAVRELEKIIGIAGIHRMEAFDISNTNGFASVGSMVVYEDGKPKRSDYRKFRIKGVEGADDYASMREVLTRRFQHGLKEKEEGKEFGGFTVFPDLILMDGGKGQVHIAEEVLDALHIQIPVCGMVKDDRHRTRGLYYRDEELPIRTDSEAFKLITRVQDEAHRFAIEFHRKLRAQGQVHSILDEIPGVGPKRRKDLMKHFQSLDAIRQADVEELKKLPTMNEKSAQDVYNFFH</sequence>
<name>A0A3E3K010_9FIRM</name>
<dbReference type="SUPFAM" id="SSF46600">
    <property type="entry name" value="C-terminal UvrC-binding domain of UvrB"/>
    <property type="match status" value="1"/>
</dbReference>
<dbReference type="InterPro" id="IPR036876">
    <property type="entry name" value="UVR_dom_sf"/>
</dbReference>
<dbReference type="PANTHER" id="PTHR30562:SF1">
    <property type="entry name" value="UVRABC SYSTEM PROTEIN C"/>
    <property type="match status" value="1"/>
</dbReference>
<keyword evidence="6 7" id="KW-0742">SOS response</keyword>
<keyword evidence="12" id="KW-1185">Reference proteome</keyword>
<dbReference type="CDD" id="cd10434">
    <property type="entry name" value="GIY-YIG_UvrC_Cho"/>
    <property type="match status" value="1"/>
</dbReference>
<comment type="function">
    <text evidence="7">The UvrABC repair system catalyzes the recognition and processing of DNA lesions. UvrC both incises the 5' and 3' sides of the lesion. The N-terminal half is responsible for the 3' incision and the C-terminal half is responsible for the 5' incision.</text>
</comment>
<dbReference type="Pfam" id="PF14520">
    <property type="entry name" value="HHH_5"/>
    <property type="match status" value="1"/>
</dbReference>
<dbReference type="NCBIfam" id="TIGR00194">
    <property type="entry name" value="uvrC"/>
    <property type="match status" value="1"/>
</dbReference>
<evidence type="ECO:0000256" key="6">
    <source>
        <dbReference type="ARBA" id="ARBA00023236"/>
    </source>
</evidence>
<organism evidence="11 12">
    <name type="scientific">Sellimonas intestinalis</name>
    <dbReference type="NCBI Taxonomy" id="1653434"/>
    <lineage>
        <taxon>Bacteria</taxon>
        <taxon>Bacillati</taxon>
        <taxon>Bacillota</taxon>
        <taxon>Clostridia</taxon>
        <taxon>Lachnospirales</taxon>
        <taxon>Lachnospiraceae</taxon>
        <taxon>Sellimonas</taxon>
    </lineage>
</organism>
<comment type="subunit">
    <text evidence="7">Interacts with UvrB in an incision complex.</text>
</comment>
<evidence type="ECO:0000259" key="10">
    <source>
        <dbReference type="PROSITE" id="PS50165"/>
    </source>
</evidence>
<dbReference type="FunFam" id="3.40.1440.10:FF:000001">
    <property type="entry name" value="UvrABC system protein C"/>
    <property type="match status" value="1"/>
</dbReference>
<dbReference type="GO" id="GO:0003677">
    <property type="term" value="F:DNA binding"/>
    <property type="evidence" value="ECO:0007669"/>
    <property type="project" value="UniProtKB-UniRule"/>
</dbReference>
<dbReference type="RefSeq" id="WP_117493676.1">
    <property type="nucleotide sequence ID" value="NZ_CALBAT010000012.1"/>
</dbReference>
<dbReference type="SUPFAM" id="SSF47781">
    <property type="entry name" value="RuvA domain 2-like"/>
    <property type="match status" value="1"/>
</dbReference>
<evidence type="ECO:0000256" key="5">
    <source>
        <dbReference type="ARBA" id="ARBA00023204"/>
    </source>
</evidence>
<dbReference type="InterPro" id="IPR038476">
    <property type="entry name" value="UvrC_RNase_H_dom_sf"/>
</dbReference>
<dbReference type="Proteomes" id="UP000261080">
    <property type="component" value="Unassembled WGS sequence"/>
</dbReference>
<dbReference type="PROSITE" id="PS50165">
    <property type="entry name" value="UVRC"/>
    <property type="match status" value="1"/>
</dbReference>
<dbReference type="InterPro" id="IPR035901">
    <property type="entry name" value="GIY-YIG_endonuc_sf"/>
</dbReference>
<evidence type="ECO:0000256" key="7">
    <source>
        <dbReference type="HAMAP-Rule" id="MF_00203"/>
    </source>
</evidence>
<dbReference type="Pfam" id="PF22920">
    <property type="entry name" value="UvrC_RNaseH"/>
    <property type="match status" value="1"/>
</dbReference>
<comment type="subcellular location">
    <subcellularLocation>
        <location evidence="7">Cytoplasm</location>
    </subcellularLocation>
</comment>
<reference evidence="11 12" key="1">
    <citation type="submission" date="2018-08" db="EMBL/GenBank/DDBJ databases">
        <title>A genome reference for cultivated species of the human gut microbiota.</title>
        <authorList>
            <person name="Zou Y."/>
            <person name="Xue W."/>
            <person name="Luo G."/>
        </authorList>
    </citation>
    <scope>NUCLEOTIDE SEQUENCE [LARGE SCALE GENOMIC DNA]</scope>
    <source>
        <strain evidence="11 12">AF37-2AT</strain>
    </source>
</reference>
<accession>A0A3E3K010</accession>
<dbReference type="GO" id="GO:0009380">
    <property type="term" value="C:excinuclease repair complex"/>
    <property type="evidence" value="ECO:0007669"/>
    <property type="project" value="InterPro"/>
</dbReference>
<keyword evidence="2 7" id="KW-0227">DNA damage</keyword>
<evidence type="ECO:0000259" key="9">
    <source>
        <dbReference type="PROSITE" id="PS50164"/>
    </source>
</evidence>
<dbReference type="AlphaFoldDB" id="A0A3E3K010"/>
<dbReference type="Gene3D" id="3.30.420.340">
    <property type="entry name" value="UvrC, RNAse H endonuclease domain"/>
    <property type="match status" value="1"/>
</dbReference>
<comment type="caution">
    <text evidence="11">The sequence shown here is derived from an EMBL/GenBank/DDBJ whole genome shotgun (WGS) entry which is preliminary data.</text>
</comment>
<dbReference type="GO" id="GO:0009381">
    <property type="term" value="F:excinuclease ABC activity"/>
    <property type="evidence" value="ECO:0007669"/>
    <property type="project" value="UniProtKB-UniRule"/>
</dbReference>
<dbReference type="PROSITE" id="PS50164">
    <property type="entry name" value="GIY_YIG"/>
    <property type="match status" value="1"/>
</dbReference>
<dbReference type="OrthoDB" id="9804933at2"/>
<dbReference type="InterPro" id="IPR000305">
    <property type="entry name" value="GIY-YIG_endonuc"/>
</dbReference>
<evidence type="ECO:0000256" key="2">
    <source>
        <dbReference type="ARBA" id="ARBA00022763"/>
    </source>
</evidence>
<evidence type="ECO:0000313" key="12">
    <source>
        <dbReference type="Proteomes" id="UP000261080"/>
    </source>
</evidence>
<keyword evidence="3 7" id="KW-0228">DNA excision</keyword>
<gene>
    <name evidence="7 11" type="primary">uvrC</name>
    <name evidence="11" type="ORF">DW016_11870</name>
</gene>
<feature type="domain" description="GIY-YIG" evidence="9">
    <location>
        <begin position="13"/>
        <end position="92"/>
    </location>
</feature>
<dbReference type="HAMAP" id="MF_00203">
    <property type="entry name" value="UvrC"/>
    <property type="match status" value="1"/>
</dbReference>
<keyword evidence="1 7" id="KW-0963">Cytoplasm</keyword>
<dbReference type="GO" id="GO:0006289">
    <property type="term" value="P:nucleotide-excision repair"/>
    <property type="evidence" value="ECO:0007669"/>
    <property type="project" value="UniProtKB-UniRule"/>
</dbReference>
<dbReference type="PROSITE" id="PS50151">
    <property type="entry name" value="UVR"/>
    <property type="match status" value="1"/>
</dbReference>
<dbReference type="Gene3D" id="3.40.1440.10">
    <property type="entry name" value="GIY-YIG endonuclease"/>
    <property type="match status" value="1"/>
</dbReference>
<dbReference type="Gene3D" id="4.10.860.10">
    <property type="entry name" value="UVR domain"/>
    <property type="match status" value="1"/>
</dbReference>
<evidence type="ECO:0000313" key="11">
    <source>
        <dbReference type="EMBL" id="RGE85683.1"/>
    </source>
</evidence>
<dbReference type="InterPro" id="IPR001943">
    <property type="entry name" value="UVR_dom"/>
</dbReference>
<dbReference type="GO" id="GO:0009432">
    <property type="term" value="P:SOS response"/>
    <property type="evidence" value="ECO:0007669"/>
    <property type="project" value="UniProtKB-UniRule"/>
</dbReference>
<dbReference type="InterPro" id="IPR004791">
    <property type="entry name" value="UvrC"/>
</dbReference>
<feature type="domain" description="UvrC family homology region profile" evidence="10">
    <location>
        <begin position="257"/>
        <end position="493"/>
    </location>
</feature>
<dbReference type="InterPro" id="IPR003583">
    <property type="entry name" value="Hlx-hairpin-Hlx_DNA-bd_motif"/>
</dbReference>
<dbReference type="SMART" id="SM00465">
    <property type="entry name" value="GIYc"/>
    <property type="match status" value="1"/>
</dbReference>
<dbReference type="InterPro" id="IPR010994">
    <property type="entry name" value="RuvA_2-like"/>
</dbReference>
<keyword evidence="4 7" id="KW-0267">Excision nuclease</keyword>
<evidence type="ECO:0000256" key="4">
    <source>
        <dbReference type="ARBA" id="ARBA00022881"/>
    </source>
</evidence>
<dbReference type="SMART" id="SM00278">
    <property type="entry name" value="HhH1"/>
    <property type="match status" value="2"/>
</dbReference>
<dbReference type="InterPro" id="IPR047296">
    <property type="entry name" value="GIY-YIG_UvrC_Cho"/>
</dbReference>
<dbReference type="EMBL" id="QVLX01000007">
    <property type="protein sequence ID" value="RGE85683.1"/>
    <property type="molecule type" value="Genomic_DNA"/>
</dbReference>
<evidence type="ECO:0000256" key="1">
    <source>
        <dbReference type="ARBA" id="ARBA00022490"/>
    </source>
</evidence>
<dbReference type="Pfam" id="PF02151">
    <property type="entry name" value="UVR"/>
    <property type="match status" value="1"/>
</dbReference>
<dbReference type="Pfam" id="PF01541">
    <property type="entry name" value="GIY-YIG"/>
    <property type="match status" value="1"/>
</dbReference>
<dbReference type="GO" id="GO:0005737">
    <property type="term" value="C:cytoplasm"/>
    <property type="evidence" value="ECO:0007669"/>
    <property type="project" value="UniProtKB-SubCell"/>
</dbReference>
<dbReference type="Gene3D" id="1.10.150.20">
    <property type="entry name" value="5' to 3' exonuclease, C-terminal subdomain"/>
    <property type="match status" value="1"/>
</dbReference>
<dbReference type="PANTHER" id="PTHR30562">
    <property type="entry name" value="UVRC/OXIDOREDUCTASE"/>
    <property type="match status" value="1"/>
</dbReference>
<dbReference type="SUPFAM" id="SSF82771">
    <property type="entry name" value="GIY-YIG endonuclease"/>
    <property type="match status" value="1"/>
</dbReference>
<keyword evidence="5 7" id="KW-0234">DNA repair</keyword>
<evidence type="ECO:0000256" key="3">
    <source>
        <dbReference type="ARBA" id="ARBA00022769"/>
    </source>
</evidence>
<comment type="similarity">
    <text evidence="7">Belongs to the UvrC family.</text>
</comment>
<dbReference type="InterPro" id="IPR050066">
    <property type="entry name" value="UvrABC_protein_C"/>
</dbReference>
<evidence type="ECO:0000259" key="8">
    <source>
        <dbReference type="PROSITE" id="PS50151"/>
    </source>
</evidence>
<dbReference type="InterPro" id="IPR001162">
    <property type="entry name" value="UvrC_RNase_H_dom"/>
</dbReference>